<dbReference type="SMART" id="SM00899">
    <property type="entry name" value="FeoA"/>
    <property type="match status" value="1"/>
</dbReference>
<dbReference type="InterPro" id="IPR038157">
    <property type="entry name" value="FeoA_core_dom"/>
</dbReference>
<dbReference type="AlphaFoldDB" id="A0A1F4T6C8"/>
<keyword evidence="1" id="KW-0408">Iron</keyword>
<dbReference type="GO" id="GO:0046914">
    <property type="term" value="F:transition metal ion binding"/>
    <property type="evidence" value="ECO:0007669"/>
    <property type="project" value="InterPro"/>
</dbReference>
<dbReference type="InterPro" id="IPR053184">
    <property type="entry name" value="FeoA-like"/>
</dbReference>
<dbReference type="InterPro" id="IPR008988">
    <property type="entry name" value="Transcriptional_repressor_C"/>
</dbReference>
<dbReference type="Proteomes" id="UP000178602">
    <property type="component" value="Unassembled WGS sequence"/>
</dbReference>
<dbReference type="Pfam" id="PF04023">
    <property type="entry name" value="FeoA"/>
    <property type="match status" value="1"/>
</dbReference>
<comment type="caution">
    <text evidence="3">The sequence shown here is derived from an EMBL/GenBank/DDBJ whole genome shotgun (WGS) entry which is preliminary data.</text>
</comment>
<evidence type="ECO:0000256" key="1">
    <source>
        <dbReference type="ARBA" id="ARBA00023004"/>
    </source>
</evidence>
<dbReference type="PANTHER" id="PTHR43151:SF1">
    <property type="entry name" value="SSR2333 PROTEIN"/>
    <property type="match status" value="1"/>
</dbReference>
<dbReference type="InterPro" id="IPR007167">
    <property type="entry name" value="Fe-transptr_FeoA-like"/>
</dbReference>
<evidence type="ECO:0000259" key="2">
    <source>
        <dbReference type="SMART" id="SM00899"/>
    </source>
</evidence>
<evidence type="ECO:0000313" key="4">
    <source>
        <dbReference type="Proteomes" id="UP000178602"/>
    </source>
</evidence>
<dbReference type="SUPFAM" id="SSF50037">
    <property type="entry name" value="C-terminal domain of transcriptional repressors"/>
    <property type="match status" value="1"/>
</dbReference>
<evidence type="ECO:0000313" key="3">
    <source>
        <dbReference type="EMBL" id="OGC28069.1"/>
    </source>
</evidence>
<organism evidence="3 4">
    <name type="scientific">candidate division WOR-1 bacterium RIFOXYC12_FULL_54_18</name>
    <dbReference type="NCBI Taxonomy" id="1802584"/>
    <lineage>
        <taxon>Bacteria</taxon>
        <taxon>Bacillati</taxon>
        <taxon>Saganbacteria</taxon>
    </lineage>
</organism>
<proteinExistence type="predicted"/>
<reference evidence="3 4" key="1">
    <citation type="journal article" date="2016" name="Nat. Commun.">
        <title>Thousands of microbial genomes shed light on interconnected biogeochemical processes in an aquifer system.</title>
        <authorList>
            <person name="Anantharaman K."/>
            <person name="Brown C.T."/>
            <person name="Hug L.A."/>
            <person name="Sharon I."/>
            <person name="Castelle C.J."/>
            <person name="Probst A.J."/>
            <person name="Thomas B.C."/>
            <person name="Singh A."/>
            <person name="Wilkins M.J."/>
            <person name="Karaoz U."/>
            <person name="Brodie E.L."/>
            <person name="Williams K.H."/>
            <person name="Hubbard S.S."/>
            <person name="Banfield J.F."/>
        </authorList>
    </citation>
    <scope>NUCLEOTIDE SEQUENCE [LARGE SCALE GENOMIC DNA]</scope>
</reference>
<sequence>MLIPLNKTRNGESGIVKDVGGGDGLKRRLAALGLRVGLKVTKVSGMYFLGPITVRVGHTQIALGHSMAGKVMLEVEG</sequence>
<dbReference type="Gene3D" id="2.30.30.90">
    <property type="match status" value="1"/>
</dbReference>
<accession>A0A1F4T6C8</accession>
<name>A0A1F4T6C8_UNCSA</name>
<gene>
    <name evidence="3" type="ORF">A3K49_03620</name>
</gene>
<dbReference type="EMBL" id="MEUG01000001">
    <property type="protein sequence ID" value="OGC28069.1"/>
    <property type="molecule type" value="Genomic_DNA"/>
</dbReference>
<feature type="domain" description="Ferrous iron transporter FeoA-like" evidence="2">
    <location>
        <begin position="3"/>
        <end position="75"/>
    </location>
</feature>
<protein>
    <recommendedName>
        <fullName evidence="2">Ferrous iron transporter FeoA-like domain-containing protein</fullName>
    </recommendedName>
</protein>
<dbReference type="PANTHER" id="PTHR43151">
    <property type="entry name" value="FEOA FAMILY PROTEIN"/>
    <property type="match status" value="1"/>
</dbReference>